<proteinExistence type="predicted"/>
<accession>A0AAE1TIW0</accession>
<dbReference type="Proteomes" id="UP001292094">
    <property type="component" value="Unassembled WGS sequence"/>
</dbReference>
<comment type="caution">
    <text evidence="1">The sequence shown here is derived from an EMBL/GenBank/DDBJ whole genome shotgun (WGS) entry which is preliminary data.</text>
</comment>
<evidence type="ECO:0000313" key="2">
    <source>
        <dbReference type="Proteomes" id="UP001292094"/>
    </source>
</evidence>
<organism evidence="1 2">
    <name type="scientific">Petrolisthes manimaculis</name>
    <dbReference type="NCBI Taxonomy" id="1843537"/>
    <lineage>
        <taxon>Eukaryota</taxon>
        <taxon>Metazoa</taxon>
        <taxon>Ecdysozoa</taxon>
        <taxon>Arthropoda</taxon>
        <taxon>Crustacea</taxon>
        <taxon>Multicrustacea</taxon>
        <taxon>Malacostraca</taxon>
        <taxon>Eumalacostraca</taxon>
        <taxon>Eucarida</taxon>
        <taxon>Decapoda</taxon>
        <taxon>Pleocyemata</taxon>
        <taxon>Anomura</taxon>
        <taxon>Galatheoidea</taxon>
        <taxon>Porcellanidae</taxon>
        <taxon>Petrolisthes</taxon>
    </lineage>
</organism>
<keyword evidence="2" id="KW-1185">Reference proteome</keyword>
<name>A0AAE1TIW0_9EUCA</name>
<dbReference type="AlphaFoldDB" id="A0AAE1TIW0"/>
<protein>
    <submittedName>
        <fullName evidence="1">Uncharacterized protein</fullName>
    </submittedName>
</protein>
<dbReference type="EMBL" id="JAWZYT010007305">
    <property type="protein sequence ID" value="KAK4286817.1"/>
    <property type="molecule type" value="Genomic_DNA"/>
</dbReference>
<gene>
    <name evidence="1" type="ORF">Pmani_040095</name>
</gene>
<sequence length="91" mass="9647">MDTSFHHPSTAIQSRMFNSHNSNNIHAILSSFPSIPFNLTQLESCSCCCCVLPPAVAQSSTSSVLLLPCFASPHSCCTINPSPTTSSTSTN</sequence>
<evidence type="ECO:0000313" key="1">
    <source>
        <dbReference type="EMBL" id="KAK4286817.1"/>
    </source>
</evidence>
<reference evidence="1" key="1">
    <citation type="submission" date="2023-11" db="EMBL/GenBank/DDBJ databases">
        <title>Genome assemblies of two species of porcelain crab, Petrolisthes cinctipes and Petrolisthes manimaculis (Anomura: Porcellanidae).</title>
        <authorList>
            <person name="Angst P."/>
        </authorList>
    </citation>
    <scope>NUCLEOTIDE SEQUENCE</scope>
    <source>
        <strain evidence="1">PB745_02</strain>
        <tissue evidence="1">Gill</tissue>
    </source>
</reference>